<evidence type="ECO:0000313" key="9">
    <source>
        <dbReference type="EMBL" id="KAG2453165.1"/>
    </source>
</evidence>
<dbReference type="PROSITE" id="PS00108">
    <property type="entry name" value="PROTEIN_KINASE_ST"/>
    <property type="match status" value="1"/>
</dbReference>
<feature type="region of interest" description="Disordered" evidence="7">
    <location>
        <begin position="1036"/>
        <end position="1059"/>
    </location>
</feature>
<sequence>MSNLAFTPDNWPRPVQIVRAVTLYSPYRVKLDLCGGGQPARVLLNVTSSGSLLVQRFFLRNLMPSTPQDLTGFGPVPAFLSSGGRVSFSVVVFHFLPATTWVFTAPPGQSFWARERSSPGVMTEIYTGGLLQLEVPALYVLKYSSPQYSLAVCYSPVDLESCYADNDEQTTLVYCLYTFADALRNPHVRYARVFHDIGVDRVAYNPRNPIVLTTPKTYSACPGARPSMNMDAVYAGVAVRASLELIGLRFRGSLPTNYTTWPRNLPLLLGLLDNDGAGSISLINSTVEVPDLPRTVRILKSLPSKEVADPSRPNLQPSVDAWPTPSALADAQAIMDSPNVVAGGGWIVGAWAFRTFNIHPSTGLVGSIGITPELPAVPGFHISNWVLSQNAWQQFASLNVYDSFSTPNAAVWRFSNVRVEQANITNVRSVCFGAAVEQGATMRSQVAVVATDAQLRAALVRAARYIQVVADIKFDPANWPTGDNALLVEAGIIEVRGCHPTAGKRYTVDLSNLRGVVRSSGRLLLQGNLRFVNLGWTSLSANEVAALANGGMDMSLLGAFEVVPNRAGGLGTVELEGVLLQEMLGAPGAGALRPSDLLAVLHLTDVTPALRLRNVTVGSSGAMLGMWGMDESGTQSGSWVFINTEVQWAPSESSTAAAGTDSGSDNSSSTNVVAIAVPVAVGGAALIAAAVVAFVYLRRRNNGSGSSVKAAAYACKDVADPEVGAGGRKTMDNSSSTSTTGDMATGLAVAKQSTGNGDAPDSMGSGHGTDASTAGGANFTPRASTTPEGPTSSRGPLNDIDAAKRAIAAGRPSLAPSGSRTAVDELELQAILGEGSYGRVYRALWRGTTVAVKVILLPARMSGRERHQRMAVMEAAISSSLSHPNVVQTYTYTVEEVQGAKARAASRLQNESLNHSTNPNSVPGMQALSVGTQDDISGTAGGAPSNTCDLVGYEIRLVQEFCDQGSLRDKLNERVFFKPMPAALAGASASLTDTERPVSMPANSPIAGAGADAATPGRVGGARNILAAVMEQNGGRVPTRRSSISMTTERMDSVDGSGSAAPAKPVMMVDLAAVLDTAIDIARAVAHLHREGIVHADLKSRNVLLKGSTHDPRGFVAKVADFGLSMRLDHDETHVSNAFHGTLVYMAPETLLKGHVSRASDVYSFGILLYELYSGETAYKDVPKALLGHAITKDNLRPVFPPALGAPFEYQLLACRCWESNPEIRPEFEFIVDELKRMRGRLCGSGEGVSAYGNSNAGSARRTDAGTTLDGARGLAPDASVGSSNLVAGGFLRPSIKPRPAEQWGMPSIHDDELEHEDEQFVATTGAGLHSGSLDHTCRSEAELKELH</sequence>
<dbReference type="OrthoDB" id="544551at2759"/>
<keyword evidence="2" id="KW-0808">Transferase</keyword>
<dbReference type="Proteomes" id="UP000613740">
    <property type="component" value="Unassembled WGS sequence"/>
</dbReference>
<dbReference type="InterPro" id="IPR051681">
    <property type="entry name" value="Ser/Thr_Kinases-Pseudokinases"/>
</dbReference>
<feature type="compositionally biased region" description="Polar residues" evidence="7">
    <location>
        <begin position="732"/>
        <end position="742"/>
    </location>
</feature>
<keyword evidence="5 6" id="KW-0067">ATP-binding</keyword>
<reference evidence="9" key="1">
    <citation type="journal article" date="2020" name="bioRxiv">
        <title>Comparative genomics of Chlamydomonas.</title>
        <authorList>
            <person name="Craig R.J."/>
            <person name="Hasan A.R."/>
            <person name="Ness R.W."/>
            <person name="Keightley P.D."/>
        </authorList>
    </citation>
    <scope>NUCLEOTIDE SEQUENCE</scope>
    <source>
        <strain evidence="9">CCAP 11/173</strain>
    </source>
</reference>
<dbReference type="Gene3D" id="1.10.510.10">
    <property type="entry name" value="Transferase(Phosphotransferase) domain 1"/>
    <property type="match status" value="1"/>
</dbReference>
<organism evidence="9 10">
    <name type="scientific">Chlamydomonas schloesseri</name>
    <dbReference type="NCBI Taxonomy" id="2026947"/>
    <lineage>
        <taxon>Eukaryota</taxon>
        <taxon>Viridiplantae</taxon>
        <taxon>Chlorophyta</taxon>
        <taxon>core chlorophytes</taxon>
        <taxon>Chlorophyceae</taxon>
        <taxon>CS clade</taxon>
        <taxon>Chlamydomonadales</taxon>
        <taxon>Chlamydomonadaceae</taxon>
        <taxon>Chlamydomonas</taxon>
    </lineage>
</organism>
<dbReference type="SMART" id="SM00220">
    <property type="entry name" value="S_TKc"/>
    <property type="match status" value="1"/>
</dbReference>
<dbReference type="Pfam" id="PF07714">
    <property type="entry name" value="PK_Tyr_Ser-Thr"/>
    <property type="match status" value="2"/>
</dbReference>
<name>A0A835WVC6_9CHLO</name>
<keyword evidence="10" id="KW-1185">Reference proteome</keyword>
<evidence type="ECO:0000256" key="7">
    <source>
        <dbReference type="SAM" id="MobiDB-lite"/>
    </source>
</evidence>
<keyword evidence="3 6" id="KW-0547">Nucleotide-binding</keyword>
<evidence type="ECO:0000256" key="2">
    <source>
        <dbReference type="ARBA" id="ARBA00022679"/>
    </source>
</evidence>
<dbReference type="InterPro" id="IPR017441">
    <property type="entry name" value="Protein_kinase_ATP_BS"/>
</dbReference>
<feature type="binding site" evidence="6">
    <location>
        <position position="853"/>
    </location>
    <ligand>
        <name>ATP</name>
        <dbReference type="ChEBI" id="CHEBI:30616"/>
    </ligand>
</feature>
<dbReference type="EMBL" id="JAEHOD010000004">
    <property type="protein sequence ID" value="KAG2453165.1"/>
    <property type="molecule type" value="Genomic_DNA"/>
</dbReference>
<dbReference type="InterPro" id="IPR011009">
    <property type="entry name" value="Kinase-like_dom_sf"/>
</dbReference>
<dbReference type="InterPro" id="IPR001245">
    <property type="entry name" value="Ser-Thr/Tyr_kinase_cat_dom"/>
</dbReference>
<dbReference type="InterPro" id="IPR008271">
    <property type="entry name" value="Ser/Thr_kinase_AS"/>
</dbReference>
<keyword evidence="1" id="KW-0723">Serine/threonine-protein kinase</keyword>
<keyword evidence="4" id="KW-0418">Kinase</keyword>
<gene>
    <name evidence="9" type="ORF">HYH02_002490</name>
</gene>
<proteinExistence type="predicted"/>
<dbReference type="SUPFAM" id="SSF56112">
    <property type="entry name" value="Protein kinase-like (PK-like)"/>
    <property type="match status" value="1"/>
</dbReference>
<dbReference type="PROSITE" id="PS00107">
    <property type="entry name" value="PROTEIN_KINASE_ATP"/>
    <property type="match status" value="1"/>
</dbReference>
<evidence type="ECO:0000256" key="6">
    <source>
        <dbReference type="PROSITE-ProRule" id="PRU10141"/>
    </source>
</evidence>
<evidence type="ECO:0000313" key="10">
    <source>
        <dbReference type="Proteomes" id="UP000613740"/>
    </source>
</evidence>
<evidence type="ECO:0000259" key="8">
    <source>
        <dbReference type="PROSITE" id="PS50011"/>
    </source>
</evidence>
<evidence type="ECO:0000256" key="1">
    <source>
        <dbReference type="ARBA" id="ARBA00022527"/>
    </source>
</evidence>
<dbReference type="PANTHER" id="PTHR44329:SF214">
    <property type="entry name" value="PROTEIN KINASE DOMAIN-CONTAINING PROTEIN"/>
    <property type="match status" value="1"/>
</dbReference>
<protein>
    <recommendedName>
        <fullName evidence="8">Protein kinase domain-containing protein</fullName>
    </recommendedName>
</protein>
<dbReference type="InterPro" id="IPR000719">
    <property type="entry name" value="Prot_kinase_dom"/>
</dbReference>
<accession>A0A835WVC6</accession>
<feature type="compositionally biased region" description="Polar residues" evidence="7">
    <location>
        <begin position="781"/>
        <end position="795"/>
    </location>
</feature>
<feature type="region of interest" description="Disordered" evidence="7">
    <location>
        <begin position="721"/>
        <end position="798"/>
    </location>
</feature>
<dbReference type="GO" id="GO:0004674">
    <property type="term" value="F:protein serine/threonine kinase activity"/>
    <property type="evidence" value="ECO:0007669"/>
    <property type="project" value="UniProtKB-KW"/>
</dbReference>
<evidence type="ECO:0000256" key="4">
    <source>
        <dbReference type="ARBA" id="ARBA00022777"/>
    </source>
</evidence>
<dbReference type="PANTHER" id="PTHR44329">
    <property type="entry name" value="SERINE/THREONINE-PROTEIN KINASE TNNI3K-RELATED"/>
    <property type="match status" value="1"/>
</dbReference>
<comment type="caution">
    <text evidence="9">The sequence shown here is derived from an EMBL/GenBank/DDBJ whole genome shotgun (WGS) entry which is preliminary data.</text>
</comment>
<dbReference type="PROSITE" id="PS50011">
    <property type="entry name" value="PROTEIN_KINASE_DOM"/>
    <property type="match status" value="1"/>
</dbReference>
<evidence type="ECO:0000256" key="3">
    <source>
        <dbReference type="ARBA" id="ARBA00022741"/>
    </source>
</evidence>
<dbReference type="GO" id="GO:0005524">
    <property type="term" value="F:ATP binding"/>
    <property type="evidence" value="ECO:0007669"/>
    <property type="project" value="UniProtKB-UniRule"/>
</dbReference>
<evidence type="ECO:0000256" key="5">
    <source>
        <dbReference type="ARBA" id="ARBA00022840"/>
    </source>
</evidence>
<dbReference type="Gene3D" id="3.30.200.20">
    <property type="entry name" value="Phosphorylase Kinase, domain 1"/>
    <property type="match status" value="1"/>
</dbReference>
<feature type="domain" description="Protein kinase" evidence="8">
    <location>
        <begin position="826"/>
        <end position="1238"/>
    </location>
</feature>